<dbReference type="FunFam" id="3.40.50.2300:FF:000001">
    <property type="entry name" value="DNA-binding response regulator PhoB"/>
    <property type="match status" value="1"/>
</dbReference>
<dbReference type="InterPro" id="IPR036388">
    <property type="entry name" value="WH-like_DNA-bd_sf"/>
</dbReference>
<sequence>MRILIIEDDADIAANLYDYLEGRGHEVDRAADGVTGLHLAVTHEYDAILLDLALPGMDGLALCRKLREEAKRDTPVLMLTARDTLPDKLAGFASGADDYLVKPFALSEVEARLAALERRRSGRVAGRALRVGDLVFDPYTLSVERAGAPVKLPPKCLRLLELLMRHPNRVFARAELETAVWGEEQERGDTLRSHMHILRRALARPGKPDLVENVHGLGYRLTDAAER</sequence>
<evidence type="ECO:0000256" key="2">
    <source>
        <dbReference type="ARBA" id="ARBA00023012"/>
    </source>
</evidence>
<dbReference type="SMART" id="SM00862">
    <property type="entry name" value="Trans_reg_C"/>
    <property type="match status" value="1"/>
</dbReference>
<evidence type="ECO:0000256" key="1">
    <source>
        <dbReference type="ARBA" id="ARBA00022553"/>
    </source>
</evidence>
<dbReference type="Proteomes" id="UP000178885">
    <property type="component" value="Unassembled WGS sequence"/>
</dbReference>
<feature type="modified residue" description="4-aspartylphosphate" evidence="6">
    <location>
        <position position="51"/>
    </location>
</feature>
<dbReference type="AlphaFoldDB" id="A0A1F6TR18"/>
<dbReference type="GO" id="GO:0032993">
    <property type="term" value="C:protein-DNA complex"/>
    <property type="evidence" value="ECO:0007669"/>
    <property type="project" value="TreeGrafter"/>
</dbReference>
<keyword evidence="4 7" id="KW-0238">DNA-binding</keyword>
<dbReference type="SUPFAM" id="SSF52172">
    <property type="entry name" value="CheY-like"/>
    <property type="match status" value="1"/>
</dbReference>
<dbReference type="CDD" id="cd17574">
    <property type="entry name" value="REC_OmpR"/>
    <property type="match status" value="1"/>
</dbReference>
<keyword evidence="1 6" id="KW-0597">Phosphoprotein</keyword>
<dbReference type="InterPro" id="IPR016032">
    <property type="entry name" value="Sig_transdc_resp-reg_C-effctor"/>
</dbReference>
<dbReference type="InterPro" id="IPR001789">
    <property type="entry name" value="Sig_transdc_resp-reg_receiver"/>
</dbReference>
<name>A0A1F6TR18_9PROT</name>
<feature type="domain" description="Response regulatory" evidence="8">
    <location>
        <begin position="2"/>
        <end position="117"/>
    </location>
</feature>
<protein>
    <submittedName>
        <fullName evidence="10">Two-component system response regulator</fullName>
    </submittedName>
</protein>
<dbReference type="GO" id="GO:0000976">
    <property type="term" value="F:transcription cis-regulatory region binding"/>
    <property type="evidence" value="ECO:0007669"/>
    <property type="project" value="TreeGrafter"/>
</dbReference>
<dbReference type="SMART" id="SM00448">
    <property type="entry name" value="REC"/>
    <property type="match status" value="1"/>
</dbReference>
<comment type="caution">
    <text evidence="10">The sequence shown here is derived from an EMBL/GenBank/DDBJ whole genome shotgun (WGS) entry which is preliminary data.</text>
</comment>
<evidence type="ECO:0000256" key="4">
    <source>
        <dbReference type="ARBA" id="ARBA00023125"/>
    </source>
</evidence>
<evidence type="ECO:0000256" key="3">
    <source>
        <dbReference type="ARBA" id="ARBA00023015"/>
    </source>
</evidence>
<keyword evidence="3" id="KW-0805">Transcription regulation</keyword>
<dbReference type="CDD" id="cd00383">
    <property type="entry name" value="trans_reg_C"/>
    <property type="match status" value="1"/>
</dbReference>
<accession>A0A1F6TR18</accession>
<organism evidence="10 11">
    <name type="scientific">Candidatus Muproteobacteria bacterium RBG_16_65_34</name>
    <dbReference type="NCBI Taxonomy" id="1817760"/>
    <lineage>
        <taxon>Bacteria</taxon>
        <taxon>Pseudomonadati</taxon>
        <taxon>Pseudomonadota</taxon>
        <taxon>Candidatus Muproteobacteria</taxon>
    </lineage>
</organism>
<proteinExistence type="predicted"/>
<dbReference type="SUPFAM" id="SSF46894">
    <property type="entry name" value="C-terminal effector domain of the bipartite response regulators"/>
    <property type="match status" value="1"/>
</dbReference>
<keyword evidence="5" id="KW-0804">Transcription</keyword>
<dbReference type="PROSITE" id="PS51755">
    <property type="entry name" value="OMPR_PHOB"/>
    <property type="match status" value="1"/>
</dbReference>
<dbReference type="GO" id="GO:0000156">
    <property type="term" value="F:phosphorelay response regulator activity"/>
    <property type="evidence" value="ECO:0007669"/>
    <property type="project" value="TreeGrafter"/>
</dbReference>
<evidence type="ECO:0000259" key="8">
    <source>
        <dbReference type="PROSITE" id="PS50110"/>
    </source>
</evidence>
<dbReference type="PROSITE" id="PS50110">
    <property type="entry name" value="RESPONSE_REGULATORY"/>
    <property type="match status" value="1"/>
</dbReference>
<dbReference type="EMBL" id="MFSU01000052">
    <property type="protein sequence ID" value="OGI47581.1"/>
    <property type="molecule type" value="Genomic_DNA"/>
</dbReference>
<evidence type="ECO:0000256" key="6">
    <source>
        <dbReference type="PROSITE-ProRule" id="PRU00169"/>
    </source>
</evidence>
<feature type="domain" description="OmpR/PhoB-type" evidence="9">
    <location>
        <begin position="126"/>
        <end position="223"/>
    </location>
</feature>
<reference evidence="10 11" key="1">
    <citation type="journal article" date="2016" name="Nat. Commun.">
        <title>Thousands of microbial genomes shed light on interconnected biogeochemical processes in an aquifer system.</title>
        <authorList>
            <person name="Anantharaman K."/>
            <person name="Brown C.T."/>
            <person name="Hug L.A."/>
            <person name="Sharon I."/>
            <person name="Castelle C.J."/>
            <person name="Probst A.J."/>
            <person name="Thomas B.C."/>
            <person name="Singh A."/>
            <person name="Wilkins M.J."/>
            <person name="Karaoz U."/>
            <person name="Brodie E.L."/>
            <person name="Williams K.H."/>
            <person name="Hubbard S.S."/>
            <person name="Banfield J.F."/>
        </authorList>
    </citation>
    <scope>NUCLEOTIDE SEQUENCE [LARGE SCALE GENOMIC DNA]</scope>
</reference>
<dbReference type="InterPro" id="IPR039420">
    <property type="entry name" value="WalR-like"/>
</dbReference>
<feature type="DNA-binding region" description="OmpR/PhoB-type" evidence="7">
    <location>
        <begin position="126"/>
        <end position="223"/>
    </location>
</feature>
<evidence type="ECO:0000259" key="9">
    <source>
        <dbReference type="PROSITE" id="PS51755"/>
    </source>
</evidence>
<dbReference type="PANTHER" id="PTHR48111">
    <property type="entry name" value="REGULATOR OF RPOS"/>
    <property type="match status" value="1"/>
</dbReference>
<dbReference type="STRING" id="1817760.A2151_04340"/>
<evidence type="ECO:0000313" key="11">
    <source>
        <dbReference type="Proteomes" id="UP000178885"/>
    </source>
</evidence>
<dbReference type="InterPro" id="IPR011006">
    <property type="entry name" value="CheY-like_superfamily"/>
</dbReference>
<dbReference type="Pfam" id="PF00486">
    <property type="entry name" value="Trans_reg_C"/>
    <property type="match status" value="1"/>
</dbReference>
<dbReference type="Pfam" id="PF00072">
    <property type="entry name" value="Response_reg"/>
    <property type="match status" value="1"/>
</dbReference>
<keyword evidence="2" id="KW-0902">Two-component regulatory system</keyword>
<dbReference type="GO" id="GO:0005829">
    <property type="term" value="C:cytosol"/>
    <property type="evidence" value="ECO:0007669"/>
    <property type="project" value="TreeGrafter"/>
</dbReference>
<dbReference type="Gene3D" id="3.40.50.2300">
    <property type="match status" value="1"/>
</dbReference>
<evidence type="ECO:0000313" key="10">
    <source>
        <dbReference type="EMBL" id="OGI47581.1"/>
    </source>
</evidence>
<dbReference type="GO" id="GO:0006355">
    <property type="term" value="P:regulation of DNA-templated transcription"/>
    <property type="evidence" value="ECO:0007669"/>
    <property type="project" value="InterPro"/>
</dbReference>
<evidence type="ECO:0000256" key="5">
    <source>
        <dbReference type="ARBA" id="ARBA00023163"/>
    </source>
</evidence>
<dbReference type="InterPro" id="IPR001867">
    <property type="entry name" value="OmpR/PhoB-type_DNA-bd"/>
</dbReference>
<gene>
    <name evidence="10" type="ORF">A2151_04340</name>
</gene>
<dbReference type="Gene3D" id="1.10.10.10">
    <property type="entry name" value="Winged helix-like DNA-binding domain superfamily/Winged helix DNA-binding domain"/>
    <property type="match status" value="1"/>
</dbReference>
<evidence type="ECO:0000256" key="7">
    <source>
        <dbReference type="PROSITE-ProRule" id="PRU01091"/>
    </source>
</evidence>
<dbReference type="PANTHER" id="PTHR48111:SF22">
    <property type="entry name" value="REGULATOR OF RPOS"/>
    <property type="match status" value="1"/>
</dbReference>